<dbReference type="Proteomes" id="UP000620124">
    <property type="component" value="Unassembled WGS sequence"/>
</dbReference>
<dbReference type="AlphaFoldDB" id="A0A8H7DIH7"/>
<keyword evidence="4" id="KW-1185">Reference proteome</keyword>
<keyword evidence="2" id="KW-0472">Membrane</keyword>
<gene>
    <name evidence="3" type="ORF">MVEN_00117500</name>
</gene>
<protein>
    <submittedName>
        <fullName evidence="3">Uncharacterized protein</fullName>
    </submittedName>
</protein>
<dbReference type="OrthoDB" id="3058743at2759"/>
<evidence type="ECO:0000256" key="1">
    <source>
        <dbReference type="SAM" id="MobiDB-lite"/>
    </source>
</evidence>
<comment type="caution">
    <text evidence="3">The sequence shown here is derived from an EMBL/GenBank/DDBJ whole genome shotgun (WGS) entry which is preliminary data.</text>
</comment>
<feature type="transmembrane region" description="Helical" evidence="2">
    <location>
        <begin position="40"/>
        <end position="66"/>
    </location>
</feature>
<evidence type="ECO:0000313" key="3">
    <source>
        <dbReference type="EMBL" id="KAF7372551.1"/>
    </source>
</evidence>
<reference evidence="3" key="1">
    <citation type="submission" date="2020-05" db="EMBL/GenBank/DDBJ databases">
        <title>Mycena genomes resolve the evolution of fungal bioluminescence.</title>
        <authorList>
            <person name="Tsai I.J."/>
        </authorList>
    </citation>
    <scope>NUCLEOTIDE SEQUENCE</scope>
    <source>
        <strain evidence="3">CCC161011</strain>
    </source>
</reference>
<feature type="region of interest" description="Disordered" evidence="1">
    <location>
        <begin position="239"/>
        <end position="259"/>
    </location>
</feature>
<feature type="transmembrane region" description="Helical" evidence="2">
    <location>
        <begin position="171"/>
        <end position="191"/>
    </location>
</feature>
<organism evidence="3 4">
    <name type="scientific">Mycena venus</name>
    <dbReference type="NCBI Taxonomy" id="2733690"/>
    <lineage>
        <taxon>Eukaryota</taxon>
        <taxon>Fungi</taxon>
        <taxon>Dikarya</taxon>
        <taxon>Basidiomycota</taxon>
        <taxon>Agaricomycotina</taxon>
        <taxon>Agaricomycetes</taxon>
        <taxon>Agaricomycetidae</taxon>
        <taxon>Agaricales</taxon>
        <taxon>Marasmiineae</taxon>
        <taxon>Mycenaceae</taxon>
        <taxon>Mycena</taxon>
    </lineage>
</organism>
<keyword evidence="2" id="KW-0812">Transmembrane</keyword>
<accession>A0A8H7DIH7</accession>
<evidence type="ECO:0000313" key="4">
    <source>
        <dbReference type="Proteomes" id="UP000620124"/>
    </source>
</evidence>
<sequence>MDPNVGTSLVGGIQDISAFLPIIGTEQCERHVGEALAGGFFYAAATPLSLFGSLGIVKAGVAIFCASFSSRLAQMFAHSGFNLEGSIAAKIGRVPQERAAKDRPKKNTKSGATKQRFTWFRSQKEKAAEGAATKTTEDGSQYVAGRDFLKLIEDQHIDASKVELEFDYSEWNISLCFWTVILASFGIAPYIPIKLQDDQNLPPTWAYPPNAHCWIGYASRGFFSWLMSSSRLACRQLRQDSKKAPNASDPKPNKSTSGSWLPVRVQKLLGRGLQQQDTEKGDAHCMPHSLDDSTDDTGALPVLRGLQILLLLGVMSTAVGYLGCFTVVQRATTNNTYIWLATEVVLSFIRICIWGANPDWDEETGLRLVFKLMDTPPTITTGDDFEEEIMSNFHHLRQSFVALNDSQFLGYLAAYTGPLERFSDYDHHIAIYYTLTASHRNSDTGDAQKLLTTVLDLGTQEAYVFVHCCPAAHSETEVFSSIIEDEELRELMTLKIDSMLREKHGTNHFLKIDKHSRAIADRIGGIGLLAELRFSWALEPLRDTTHPDTPAPTRTHHMDHQYIDLQNLARDCRLVFYREQQRRIREYTALVLERSRSHPDPNIDELVVRFIAALDFLLINESASFEKALLQKTEQDGMTNNPGYALGRWLEVKKAWLCRRIGSAERIEKYRKAHTLNFDAIELLVEPPTDIDDDKIFDQILVHHSKPPQTCYPWIQEMWRHEKEQIARRLQVWERISPNSMNRNIFCAIFEAYPAQTDRESLVIMVERGCTVFDLSVIDRCDPLEIKITEIAGVQILNTKLDIGPIDSNHMNRLSPPIPEEAARSWFQFPPNSSLMGNSVWLYHCDSDNDLAHDSDNIGFLVVDTEQAGRFRVNLWWEYDDKVQVKWTLGKTHGTQTFEAYPRDLIWRDAFEALGKTPEIYSSADYFDGPFRHDTFTVDLPTIGTHKIDIEFVMLPDCGIHLRRVWVSESADKTALRVVCNDT</sequence>
<dbReference type="EMBL" id="JACAZI010000001">
    <property type="protein sequence ID" value="KAF7372551.1"/>
    <property type="molecule type" value="Genomic_DNA"/>
</dbReference>
<name>A0A8H7DIH7_9AGAR</name>
<keyword evidence="2" id="KW-1133">Transmembrane helix</keyword>
<evidence type="ECO:0000256" key="2">
    <source>
        <dbReference type="SAM" id="Phobius"/>
    </source>
</evidence>
<feature type="transmembrane region" description="Helical" evidence="2">
    <location>
        <begin position="308"/>
        <end position="328"/>
    </location>
</feature>
<proteinExistence type="predicted"/>